<keyword evidence="4 9" id="KW-0808">Transferase</keyword>
<dbReference type="Gene3D" id="3.10.150.10">
    <property type="entry name" value="DNA Polymerase III, subunit A, domain 2"/>
    <property type="match status" value="1"/>
</dbReference>
<name>A0A3E4QN96_9ACTN</name>
<dbReference type="AlphaFoldDB" id="A0A3E4QN96"/>
<protein>
    <recommendedName>
        <fullName evidence="9">Beta sliding clamp</fullName>
    </recommendedName>
</protein>
<comment type="function">
    <text evidence="9">Confers DNA tethering and processivity to DNA polymerases and other proteins. Acts as a clamp, forming a ring around DNA (a reaction catalyzed by the clamp-loading complex) which diffuses in an ATP-independent manner freely and bidirectionally along dsDNA. Initially characterized for its ability to contact the catalytic subunit of DNA polymerase III (Pol III), a complex, multichain enzyme responsible for most of the replicative synthesis in bacteria; Pol III exhibits 3'-5' exonuclease proofreading activity. The beta chain is required for initiation of replication as well as for processivity of DNA replication.</text>
</comment>
<keyword evidence="3 9" id="KW-0963">Cytoplasm</keyword>
<accession>A0A3E4QN96</accession>
<evidence type="ECO:0000256" key="1">
    <source>
        <dbReference type="ARBA" id="ARBA00004496"/>
    </source>
</evidence>
<evidence type="ECO:0000256" key="2">
    <source>
        <dbReference type="ARBA" id="ARBA00010752"/>
    </source>
</evidence>
<dbReference type="SMART" id="SM00480">
    <property type="entry name" value="POL3Bc"/>
    <property type="match status" value="1"/>
</dbReference>
<feature type="domain" description="DNA polymerase III beta sliding clamp N-terminal" evidence="10">
    <location>
        <begin position="1"/>
        <end position="117"/>
    </location>
</feature>
<feature type="domain" description="DNA polymerase III beta sliding clamp C-terminal" evidence="12">
    <location>
        <begin position="245"/>
        <end position="366"/>
    </location>
</feature>
<dbReference type="CDD" id="cd00140">
    <property type="entry name" value="beta_clamp"/>
    <property type="match status" value="1"/>
</dbReference>
<dbReference type="SUPFAM" id="SSF55979">
    <property type="entry name" value="DNA clamp"/>
    <property type="match status" value="3"/>
</dbReference>
<dbReference type="Gene3D" id="3.70.10.10">
    <property type="match status" value="1"/>
</dbReference>
<evidence type="ECO:0000256" key="9">
    <source>
        <dbReference type="PIRNR" id="PIRNR000804"/>
    </source>
</evidence>
<dbReference type="NCBIfam" id="TIGR00663">
    <property type="entry name" value="dnan"/>
    <property type="match status" value="1"/>
</dbReference>
<proteinExistence type="inferred from homology"/>
<dbReference type="InterPro" id="IPR001001">
    <property type="entry name" value="DNA_polIII_beta"/>
</dbReference>
<dbReference type="Pfam" id="PF02767">
    <property type="entry name" value="DNA_pol3_beta_2"/>
    <property type="match status" value="1"/>
</dbReference>
<dbReference type="PIRSF" id="PIRSF000804">
    <property type="entry name" value="DNA_pol_III_b"/>
    <property type="match status" value="1"/>
</dbReference>
<evidence type="ECO:0000256" key="6">
    <source>
        <dbReference type="ARBA" id="ARBA00022705"/>
    </source>
</evidence>
<evidence type="ECO:0000313" key="13">
    <source>
        <dbReference type="EMBL" id="RGL07013.1"/>
    </source>
</evidence>
<dbReference type="PANTHER" id="PTHR30478">
    <property type="entry name" value="DNA POLYMERASE III SUBUNIT BETA"/>
    <property type="match status" value="1"/>
</dbReference>
<dbReference type="RefSeq" id="WP_117680442.1">
    <property type="nucleotide sequence ID" value="NZ_QSRJ01000021.1"/>
</dbReference>
<sequence length="367" mass="40154">MKFTVSQSALSEALATVMKGIAGTSTLPILSGVLIKAVDGVLEFQTSNYTIAIRHRIAARVDEEGAMVVPCKMLSNITKTLPDAAVTFEVEERQVSITCEKSSFRLNTLDVGDFPEFPTYALESTVELPANILSEMVSRVWRVTSTDKNRPVLNGVYMTVENNTIRLVATDSYRLAVCDTQVETSSLEGSFELNVPAEAFNDALSITGGQGTIMIGSTDTQVVFEAGNTTYVSRRIEGMYPNYKALLPQTCTTTVKIDVDAFSSALKRVAVIAQNNSAVKFDINVEDGTLGLSAISNDQDVARETVDVEVEGDSGVIAFNYHYIFGCLNVLSREKEIMLELQSYAQAGVFKSYDKINYLYLVMPVRI</sequence>
<dbReference type="InterPro" id="IPR046938">
    <property type="entry name" value="DNA_clamp_sf"/>
</dbReference>
<dbReference type="GO" id="GO:0008408">
    <property type="term" value="F:3'-5' exonuclease activity"/>
    <property type="evidence" value="ECO:0007669"/>
    <property type="project" value="InterPro"/>
</dbReference>
<keyword evidence="6 9" id="KW-0235">DNA replication</keyword>
<reference evidence="13 14" key="1">
    <citation type="submission" date="2018-08" db="EMBL/GenBank/DDBJ databases">
        <title>A genome reference for cultivated species of the human gut microbiota.</title>
        <authorList>
            <person name="Zou Y."/>
            <person name="Xue W."/>
            <person name="Luo G."/>
        </authorList>
    </citation>
    <scope>NUCLEOTIDE SEQUENCE [LARGE SCALE GENOMIC DNA]</scope>
    <source>
        <strain evidence="13 14">TF08-14</strain>
    </source>
</reference>
<keyword evidence="7 9" id="KW-0239">DNA-directed DNA polymerase</keyword>
<evidence type="ECO:0000256" key="4">
    <source>
        <dbReference type="ARBA" id="ARBA00022679"/>
    </source>
</evidence>
<evidence type="ECO:0000313" key="14">
    <source>
        <dbReference type="Proteomes" id="UP000260943"/>
    </source>
</evidence>
<keyword evidence="8" id="KW-0238">DNA-binding</keyword>
<evidence type="ECO:0000259" key="12">
    <source>
        <dbReference type="Pfam" id="PF02768"/>
    </source>
</evidence>
<comment type="subunit">
    <text evidence="9">Forms a ring-shaped head-to-tail homodimer around DNA.</text>
</comment>
<dbReference type="InterPro" id="IPR022634">
    <property type="entry name" value="DNA_polIII_beta_N"/>
</dbReference>
<dbReference type="Pfam" id="PF00712">
    <property type="entry name" value="DNA_pol3_beta"/>
    <property type="match status" value="1"/>
</dbReference>
<dbReference type="PANTHER" id="PTHR30478:SF0">
    <property type="entry name" value="BETA SLIDING CLAMP"/>
    <property type="match status" value="1"/>
</dbReference>
<dbReference type="EMBL" id="QSRJ01000021">
    <property type="protein sequence ID" value="RGL07013.1"/>
    <property type="molecule type" value="Genomic_DNA"/>
</dbReference>
<dbReference type="GO" id="GO:0009360">
    <property type="term" value="C:DNA polymerase III complex"/>
    <property type="evidence" value="ECO:0007669"/>
    <property type="project" value="InterPro"/>
</dbReference>
<gene>
    <name evidence="13" type="primary">dnaN</name>
    <name evidence="13" type="ORF">DXC81_11080</name>
</gene>
<organism evidence="13 14">
    <name type="scientific">Collinsella tanakaei</name>
    <dbReference type="NCBI Taxonomy" id="626935"/>
    <lineage>
        <taxon>Bacteria</taxon>
        <taxon>Bacillati</taxon>
        <taxon>Actinomycetota</taxon>
        <taxon>Coriobacteriia</taxon>
        <taxon>Coriobacteriales</taxon>
        <taxon>Coriobacteriaceae</taxon>
        <taxon>Collinsella</taxon>
    </lineage>
</organism>
<evidence type="ECO:0000256" key="5">
    <source>
        <dbReference type="ARBA" id="ARBA00022695"/>
    </source>
</evidence>
<dbReference type="GO" id="GO:0006271">
    <property type="term" value="P:DNA strand elongation involved in DNA replication"/>
    <property type="evidence" value="ECO:0007669"/>
    <property type="project" value="TreeGrafter"/>
</dbReference>
<keyword evidence="5 9" id="KW-0548">Nucleotidyltransferase</keyword>
<evidence type="ECO:0000259" key="10">
    <source>
        <dbReference type="Pfam" id="PF00712"/>
    </source>
</evidence>
<dbReference type="GO" id="GO:0005737">
    <property type="term" value="C:cytoplasm"/>
    <property type="evidence" value="ECO:0007669"/>
    <property type="project" value="UniProtKB-SubCell"/>
</dbReference>
<dbReference type="GO" id="GO:0003677">
    <property type="term" value="F:DNA binding"/>
    <property type="evidence" value="ECO:0007669"/>
    <property type="project" value="UniProtKB-UniRule"/>
</dbReference>
<dbReference type="InterPro" id="IPR022637">
    <property type="entry name" value="DNA_polIII_beta_cen"/>
</dbReference>
<comment type="subcellular location">
    <subcellularLocation>
        <location evidence="1 9">Cytoplasm</location>
    </subcellularLocation>
</comment>
<evidence type="ECO:0000259" key="11">
    <source>
        <dbReference type="Pfam" id="PF02767"/>
    </source>
</evidence>
<comment type="similarity">
    <text evidence="2 9">Belongs to the beta sliding clamp family.</text>
</comment>
<feature type="domain" description="DNA polymerase III beta sliding clamp central" evidence="11">
    <location>
        <begin position="128"/>
        <end position="242"/>
    </location>
</feature>
<evidence type="ECO:0000256" key="7">
    <source>
        <dbReference type="ARBA" id="ARBA00022932"/>
    </source>
</evidence>
<evidence type="ECO:0000256" key="8">
    <source>
        <dbReference type="ARBA" id="ARBA00023125"/>
    </source>
</evidence>
<dbReference type="GO" id="GO:0003887">
    <property type="term" value="F:DNA-directed DNA polymerase activity"/>
    <property type="evidence" value="ECO:0007669"/>
    <property type="project" value="UniProtKB-UniRule"/>
</dbReference>
<dbReference type="Pfam" id="PF02768">
    <property type="entry name" value="DNA_pol3_beta_3"/>
    <property type="match status" value="1"/>
</dbReference>
<dbReference type="Proteomes" id="UP000260943">
    <property type="component" value="Unassembled WGS sequence"/>
</dbReference>
<comment type="caution">
    <text evidence="13">The sequence shown here is derived from an EMBL/GenBank/DDBJ whole genome shotgun (WGS) entry which is preliminary data.</text>
</comment>
<evidence type="ECO:0000256" key="3">
    <source>
        <dbReference type="ARBA" id="ARBA00022490"/>
    </source>
</evidence>
<dbReference type="InterPro" id="IPR022635">
    <property type="entry name" value="DNA_polIII_beta_C"/>
</dbReference>